<feature type="transmembrane region" description="Helical" evidence="2">
    <location>
        <begin position="166"/>
        <end position="186"/>
    </location>
</feature>
<feature type="transmembrane region" description="Helical" evidence="2">
    <location>
        <begin position="31"/>
        <end position="55"/>
    </location>
</feature>
<evidence type="ECO:0000313" key="4">
    <source>
        <dbReference type="Proteomes" id="UP000001318"/>
    </source>
</evidence>
<sequence length="400" mass="42372">MSGRADSAPSRASRRIRLPEGTSTQPTSIGLGYLGAGSAVVCAIAIGYGLVRFALDYRIMPSPRLTATAWILLVALIAVVVVAIRALRDRMPGPLMAVFVVGLGIVVALDLVAVWPLGDVMQHATAGIAAGAAREVLAVDAALGIVLLLVFLFSDPVRPGDIAPELSAISRAVVPAAFGVTVVRGFRRLTEMELDRVLVQSTVSAPRYAVGMMASEELARLDLAAEQLLDDVANAREPLPLSPLAASTAASLATELRLHLIEGRRETWLHHAITESEFLGPDVTLSDPNALAGLLDRRQRDGLLSAVWLLLTSTERRSGVPEVSVQLALGPLRGRPPGAQPVPLRRAVVPIVVTTTGLPRTRLDPSTWDAIDKVGTHTESTRGSSLLITIDCVVDNPADR</sequence>
<accession>B0RF72</accession>
<evidence type="ECO:0000256" key="1">
    <source>
        <dbReference type="SAM" id="MobiDB-lite"/>
    </source>
</evidence>
<keyword evidence="2" id="KW-1133">Transmembrane helix</keyword>
<dbReference type="Proteomes" id="UP000001318">
    <property type="component" value="Chromosome"/>
</dbReference>
<dbReference type="HOGENOM" id="CLU_670303_0_0_11"/>
<dbReference type="STRING" id="31964.CMS2061"/>
<organism evidence="3 4">
    <name type="scientific">Clavibacter sepedonicus</name>
    <name type="common">Clavibacter michiganensis subsp. sepedonicus</name>
    <dbReference type="NCBI Taxonomy" id="31964"/>
    <lineage>
        <taxon>Bacteria</taxon>
        <taxon>Bacillati</taxon>
        <taxon>Actinomycetota</taxon>
        <taxon>Actinomycetes</taxon>
        <taxon>Micrococcales</taxon>
        <taxon>Microbacteriaceae</taxon>
        <taxon>Clavibacter</taxon>
    </lineage>
</organism>
<feature type="region of interest" description="Disordered" evidence="1">
    <location>
        <begin position="1"/>
        <end position="24"/>
    </location>
</feature>
<name>B0RF72_CLASE</name>
<dbReference type="eggNOG" id="ENOG5033RZW">
    <property type="taxonomic scope" value="Bacteria"/>
</dbReference>
<evidence type="ECO:0000313" key="3">
    <source>
        <dbReference type="EMBL" id="CAQ02157.1"/>
    </source>
</evidence>
<feature type="transmembrane region" description="Helical" evidence="2">
    <location>
        <begin position="93"/>
        <end position="115"/>
    </location>
</feature>
<dbReference type="RefSeq" id="WP_012299381.1">
    <property type="nucleotide sequence ID" value="NC_010407.1"/>
</dbReference>
<dbReference type="GeneID" id="29470650"/>
<keyword evidence="2" id="KW-0812">Transmembrane</keyword>
<keyword evidence="2" id="KW-0472">Membrane</keyword>
<dbReference type="KEGG" id="cms:CMS2061"/>
<protein>
    <submittedName>
        <fullName evidence="3">Integral membrane protein</fullName>
    </submittedName>
</protein>
<feature type="transmembrane region" description="Helical" evidence="2">
    <location>
        <begin position="67"/>
        <end position="87"/>
    </location>
</feature>
<dbReference type="AlphaFoldDB" id="B0RF72"/>
<evidence type="ECO:0000256" key="2">
    <source>
        <dbReference type="SAM" id="Phobius"/>
    </source>
</evidence>
<keyword evidence="4" id="KW-1185">Reference proteome</keyword>
<reference evidence="3 4" key="1">
    <citation type="journal article" date="2008" name="J. Bacteriol.">
        <title>Genome of the actinomycete plant pathogen Clavibacter michiganensis subsp. sepedonicus suggests recent niche adaptation.</title>
        <authorList>
            <person name="Bentley S.D."/>
            <person name="Corton C."/>
            <person name="Brown S.E."/>
            <person name="Barron A."/>
            <person name="Clark L."/>
            <person name="Doggett J."/>
            <person name="Harris B."/>
            <person name="Ormond D."/>
            <person name="Quail M.A."/>
            <person name="May G."/>
            <person name="Francis D."/>
            <person name="Knudson D."/>
            <person name="Parkhill J."/>
            <person name="Ishimaru C.A."/>
        </authorList>
    </citation>
    <scope>NUCLEOTIDE SEQUENCE [LARGE SCALE GENOMIC DNA]</scope>
    <source>
        <strain evidence="4">ATCC 33113 / DSM 20744 / JCM 9667 / LMG 2889 / ICMP 2535 / C-1</strain>
    </source>
</reference>
<feature type="transmembrane region" description="Helical" evidence="2">
    <location>
        <begin position="136"/>
        <end position="154"/>
    </location>
</feature>
<feature type="compositionally biased region" description="Low complexity" evidence="1">
    <location>
        <begin position="1"/>
        <end position="11"/>
    </location>
</feature>
<dbReference type="EMBL" id="AM849034">
    <property type="protein sequence ID" value="CAQ02157.1"/>
    <property type="molecule type" value="Genomic_DNA"/>
</dbReference>
<gene>
    <name evidence="3" type="ordered locus">CMS2061</name>
</gene>
<proteinExistence type="predicted"/>
<dbReference type="OrthoDB" id="5124978at2"/>